<evidence type="ECO:0000313" key="1">
    <source>
        <dbReference type="EMBL" id="KAL1598161.1"/>
    </source>
</evidence>
<accession>A0ABR3R164</accession>
<organism evidence="1 2">
    <name type="scientific">Nothophoma quercina</name>
    <dbReference type="NCBI Taxonomy" id="749835"/>
    <lineage>
        <taxon>Eukaryota</taxon>
        <taxon>Fungi</taxon>
        <taxon>Dikarya</taxon>
        <taxon>Ascomycota</taxon>
        <taxon>Pezizomycotina</taxon>
        <taxon>Dothideomycetes</taxon>
        <taxon>Pleosporomycetidae</taxon>
        <taxon>Pleosporales</taxon>
        <taxon>Pleosporineae</taxon>
        <taxon>Didymellaceae</taxon>
        <taxon>Nothophoma</taxon>
    </lineage>
</organism>
<name>A0ABR3R164_9PLEO</name>
<sequence length="262" mass="29908">MIYSHLYQKTVIEVTPAYFEIDAPPDCCNVSPRPLNAQILGEAMHREFWEHFFYSNSFEFHADFALLPEFRVTDPWNIGYVPGDLATHVEIDVRCSEYDVNTMKSPKKQDEPRENCRDYCSNCHGGWAYTGSDAGFWTSQQGSKSLKSRLELMLASENLSGFAPRTKLNINVKPYLHGWCEPLRGQEWACENIIPLFLSLLKRLRALGYHTRVVLTDAPTFDRKVGFVMEGEFTLESYKAGFAKVGFFTSLDDPTTELTTSV</sequence>
<evidence type="ECO:0000313" key="2">
    <source>
        <dbReference type="Proteomes" id="UP001521222"/>
    </source>
</evidence>
<proteinExistence type="predicted"/>
<dbReference type="EMBL" id="JAKIXB020000024">
    <property type="protein sequence ID" value="KAL1598161.1"/>
    <property type="molecule type" value="Genomic_DNA"/>
</dbReference>
<comment type="caution">
    <text evidence="1">The sequence shown here is derived from an EMBL/GenBank/DDBJ whole genome shotgun (WGS) entry which is preliminary data.</text>
</comment>
<reference evidence="1 2" key="1">
    <citation type="submission" date="2024-02" db="EMBL/GenBank/DDBJ databases">
        <title>De novo assembly and annotation of 12 fungi associated with fruit tree decline syndrome in Ontario, Canada.</title>
        <authorList>
            <person name="Sulman M."/>
            <person name="Ellouze W."/>
            <person name="Ilyukhin E."/>
        </authorList>
    </citation>
    <scope>NUCLEOTIDE SEQUENCE [LARGE SCALE GENOMIC DNA]</scope>
    <source>
        <strain evidence="1 2">M97-236</strain>
    </source>
</reference>
<keyword evidence="2" id="KW-1185">Reference proteome</keyword>
<dbReference type="Proteomes" id="UP001521222">
    <property type="component" value="Unassembled WGS sequence"/>
</dbReference>
<gene>
    <name evidence="1" type="ORF">SLS59_007171</name>
</gene>
<protein>
    <submittedName>
        <fullName evidence="1">Uncharacterized protein</fullName>
    </submittedName>
</protein>